<reference evidence="2" key="1">
    <citation type="journal article" date="2020" name="Stud. Mycol.">
        <title>101 Dothideomycetes genomes: a test case for predicting lifestyles and emergence of pathogens.</title>
        <authorList>
            <person name="Haridas S."/>
            <person name="Albert R."/>
            <person name="Binder M."/>
            <person name="Bloem J."/>
            <person name="Labutti K."/>
            <person name="Salamov A."/>
            <person name="Andreopoulos B."/>
            <person name="Baker S."/>
            <person name="Barry K."/>
            <person name="Bills G."/>
            <person name="Bluhm B."/>
            <person name="Cannon C."/>
            <person name="Castanera R."/>
            <person name="Culley D."/>
            <person name="Daum C."/>
            <person name="Ezra D."/>
            <person name="Gonzalez J."/>
            <person name="Henrissat B."/>
            <person name="Kuo A."/>
            <person name="Liang C."/>
            <person name="Lipzen A."/>
            <person name="Lutzoni F."/>
            <person name="Magnuson J."/>
            <person name="Mondo S."/>
            <person name="Nolan M."/>
            <person name="Ohm R."/>
            <person name="Pangilinan J."/>
            <person name="Park H.-J."/>
            <person name="Ramirez L."/>
            <person name="Alfaro M."/>
            <person name="Sun H."/>
            <person name="Tritt A."/>
            <person name="Yoshinaga Y."/>
            <person name="Zwiers L.-H."/>
            <person name="Turgeon B."/>
            <person name="Goodwin S."/>
            <person name="Spatafora J."/>
            <person name="Crous P."/>
            <person name="Grigoriev I."/>
        </authorList>
    </citation>
    <scope>NUCLEOTIDE SEQUENCE</scope>
    <source>
        <strain evidence="2">CBS 183.55</strain>
    </source>
</reference>
<feature type="region of interest" description="Disordered" evidence="1">
    <location>
        <begin position="59"/>
        <end position="78"/>
    </location>
</feature>
<evidence type="ECO:0000313" key="3">
    <source>
        <dbReference type="Proteomes" id="UP000800082"/>
    </source>
</evidence>
<dbReference type="RefSeq" id="XP_033447473.1">
    <property type="nucleotide sequence ID" value="XM_033587926.1"/>
</dbReference>
<keyword evidence="3" id="KW-1185">Reference proteome</keyword>
<feature type="compositionally biased region" description="Basic and acidic residues" evidence="1">
    <location>
        <begin position="460"/>
        <end position="473"/>
    </location>
</feature>
<accession>A0A6A5RFY1</accession>
<feature type="region of interest" description="Disordered" evidence="1">
    <location>
        <begin position="594"/>
        <end position="633"/>
    </location>
</feature>
<organism evidence="2 3">
    <name type="scientific">Didymella exigua CBS 183.55</name>
    <dbReference type="NCBI Taxonomy" id="1150837"/>
    <lineage>
        <taxon>Eukaryota</taxon>
        <taxon>Fungi</taxon>
        <taxon>Dikarya</taxon>
        <taxon>Ascomycota</taxon>
        <taxon>Pezizomycotina</taxon>
        <taxon>Dothideomycetes</taxon>
        <taxon>Pleosporomycetidae</taxon>
        <taxon>Pleosporales</taxon>
        <taxon>Pleosporineae</taxon>
        <taxon>Didymellaceae</taxon>
        <taxon>Didymella</taxon>
    </lineage>
</organism>
<gene>
    <name evidence="2" type="ORF">M421DRAFT_185354</name>
</gene>
<evidence type="ECO:0000313" key="2">
    <source>
        <dbReference type="EMBL" id="KAF1927221.1"/>
    </source>
</evidence>
<protein>
    <submittedName>
        <fullName evidence="2">Uncharacterized protein</fullName>
    </submittedName>
</protein>
<sequence length="633" mass="73053">MAFTSTFCTEGVSSIPVFFQFSSSPHTALALNRPFASYIEAKTSNAMVEKRKRDIALLEAESDTTTNSMPRKKRRKQNTRADFTIDEIRAFKDGISKIKDWTSNIVIKKHVQIIYWFDVENLSKDECAKRYPNKNGQPCSLTNIFKVYNTYAPRFYAEKGLEYIPLGKRVSARAAPILKKKKGKKLKKDRRNPMDVRLEELFRDLPDLARLTPWRSVPSCLHDTTMIEYHHDLKTDAVAFLCRVGSTTFGSPCSIQIPRAHLLRHCTSIRESLLENPRIATITHGPEISAETICRFAACINEPLETCLPDTVTTAYGTFEQEWNPTELEDLYVLAVSLGAGVVCDMVINRWVEELRRPDPRVVVDEFGEVRYFDILDFGPELLTFLWPNDRRGFAFFFNVLFSQRMRGFERMRKTHLANWHEDVKRILIRTLEEGRVIDLSFAPGESICAAFHHHSPKDCERRLPEKIPEPKTRATAAPKTSARPTLNPRRARYDDSKEDTSHILRLTIPPFAHTYNKQPQISPIELDPIYALAQRSTDRQREHRNDHFNKRIQYANDRFNAHHDSGDVCYEKLRMCRETIALFQAHGIEISDEEVEEAVVEQERTHGEDGGESQDEEGDVEDESEEEEFYDV</sequence>
<dbReference type="EMBL" id="ML978973">
    <property type="protein sequence ID" value="KAF1927221.1"/>
    <property type="molecule type" value="Genomic_DNA"/>
</dbReference>
<dbReference type="GeneID" id="54345573"/>
<evidence type="ECO:0000256" key="1">
    <source>
        <dbReference type="SAM" id="MobiDB-lite"/>
    </source>
</evidence>
<proteinExistence type="predicted"/>
<feature type="region of interest" description="Disordered" evidence="1">
    <location>
        <begin position="460"/>
        <end position="499"/>
    </location>
</feature>
<dbReference type="OrthoDB" id="3789383at2759"/>
<feature type="compositionally biased region" description="Acidic residues" evidence="1">
    <location>
        <begin position="611"/>
        <end position="633"/>
    </location>
</feature>
<name>A0A6A5RFY1_9PLEO</name>
<dbReference type="Proteomes" id="UP000800082">
    <property type="component" value="Unassembled WGS sequence"/>
</dbReference>
<dbReference type="AlphaFoldDB" id="A0A6A5RFY1"/>